<protein>
    <submittedName>
        <fullName evidence="1">Uncharacterized protein</fullName>
    </submittedName>
</protein>
<reference evidence="1" key="1">
    <citation type="submission" date="2019-12" db="EMBL/GenBank/DDBJ databases">
        <title>Genome sequencing and annotation of Brassica cretica.</title>
        <authorList>
            <person name="Studholme D.J."/>
            <person name="Sarris P."/>
        </authorList>
    </citation>
    <scope>NUCLEOTIDE SEQUENCE</scope>
    <source>
        <strain evidence="1">PFS-109/04</strain>
        <tissue evidence="1">Leaf</tissue>
    </source>
</reference>
<evidence type="ECO:0000313" key="1">
    <source>
        <dbReference type="EMBL" id="KAF3501276.1"/>
    </source>
</evidence>
<evidence type="ECO:0000313" key="2">
    <source>
        <dbReference type="Proteomes" id="UP000712600"/>
    </source>
</evidence>
<dbReference type="Proteomes" id="UP000712600">
    <property type="component" value="Unassembled WGS sequence"/>
</dbReference>
<gene>
    <name evidence="1" type="ORF">F2Q69_00041954</name>
</gene>
<proteinExistence type="predicted"/>
<sequence length="374" mass="42359">MYLCSVSVAFSALEPSILSSLPSYASLACFGLDEEMKSSKGRRMLALWRRVLRQQALRRSRPFSGVMPRAREVSGGSDVYPFRRVLVATCRLCFPSVVSDLFLPEDCPSFDLSSLYENAIRWVYTVPMDCKGGGNLRRKILNDVSSYRRWSLFSGLLWVQVWILRSDMLCVLVGSCRNRYNQSLRCCFLGSSRKPSGYSSSICALEPNILSSLPSYASLACFGLDEEMKSSKGRRMLAREDILLRAFGDGDLGCRWWWLVADFFWQPYVVVFQISYICISLLARVFWLSERFFRLGCLHVALVSPLSVESEVLAVLRELLRELGSVACLALDVYIEDSFDGAVQLLGLMQCRCDVSSCLNSLVVQLFSFWCLVR</sequence>
<organism evidence="1 2">
    <name type="scientific">Brassica cretica</name>
    <name type="common">Mustard</name>
    <dbReference type="NCBI Taxonomy" id="69181"/>
    <lineage>
        <taxon>Eukaryota</taxon>
        <taxon>Viridiplantae</taxon>
        <taxon>Streptophyta</taxon>
        <taxon>Embryophyta</taxon>
        <taxon>Tracheophyta</taxon>
        <taxon>Spermatophyta</taxon>
        <taxon>Magnoliopsida</taxon>
        <taxon>eudicotyledons</taxon>
        <taxon>Gunneridae</taxon>
        <taxon>Pentapetalae</taxon>
        <taxon>rosids</taxon>
        <taxon>malvids</taxon>
        <taxon>Brassicales</taxon>
        <taxon>Brassicaceae</taxon>
        <taxon>Brassiceae</taxon>
        <taxon>Brassica</taxon>
    </lineage>
</organism>
<accession>A0A8S9NG80</accession>
<name>A0A8S9NG80_BRACR</name>
<comment type="caution">
    <text evidence="1">The sequence shown here is derived from an EMBL/GenBank/DDBJ whole genome shotgun (WGS) entry which is preliminary data.</text>
</comment>
<dbReference type="EMBL" id="QGKX02001621">
    <property type="protein sequence ID" value="KAF3501276.1"/>
    <property type="molecule type" value="Genomic_DNA"/>
</dbReference>
<dbReference type="AlphaFoldDB" id="A0A8S9NG80"/>